<dbReference type="AlphaFoldDB" id="A0A081AG51"/>
<accession>A0A081AG51</accession>
<feature type="region of interest" description="Disordered" evidence="1">
    <location>
        <begin position="1"/>
        <end position="80"/>
    </location>
</feature>
<dbReference type="Proteomes" id="UP000028582">
    <property type="component" value="Unassembled WGS sequence"/>
</dbReference>
<organism evidence="2 3">
    <name type="scientific">Phytophthora nicotianae P1976</name>
    <dbReference type="NCBI Taxonomy" id="1317066"/>
    <lineage>
        <taxon>Eukaryota</taxon>
        <taxon>Sar</taxon>
        <taxon>Stramenopiles</taxon>
        <taxon>Oomycota</taxon>
        <taxon>Peronosporomycetes</taxon>
        <taxon>Peronosporales</taxon>
        <taxon>Peronosporaceae</taxon>
        <taxon>Phytophthora</taxon>
    </lineage>
</organism>
<gene>
    <name evidence="2" type="ORF">F444_07009</name>
</gene>
<feature type="compositionally biased region" description="Basic residues" evidence="1">
    <location>
        <begin position="44"/>
        <end position="60"/>
    </location>
</feature>
<evidence type="ECO:0000313" key="3">
    <source>
        <dbReference type="Proteomes" id="UP000028582"/>
    </source>
</evidence>
<feature type="non-terminal residue" evidence="2">
    <location>
        <position position="1"/>
    </location>
</feature>
<feature type="compositionally biased region" description="Basic and acidic residues" evidence="1">
    <location>
        <begin position="113"/>
        <end position="122"/>
    </location>
</feature>
<dbReference type="EMBL" id="ANJA01001264">
    <property type="protein sequence ID" value="ETO77862.1"/>
    <property type="molecule type" value="Genomic_DNA"/>
</dbReference>
<feature type="compositionally biased region" description="Low complexity" evidence="1">
    <location>
        <begin position="1"/>
        <end position="23"/>
    </location>
</feature>
<feature type="region of interest" description="Disordered" evidence="1">
    <location>
        <begin position="111"/>
        <end position="130"/>
    </location>
</feature>
<reference evidence="2 3" key="1">
    <citation type="submission" date="2013-11" db="EMBL/GenBank/DDBJ databases">
        <title>The Genome Sequence of Phytophthora parasitica P1976.</title>
        <authorList>
            <consortium name="The Broad Institute Genomics Platform"/>
            <person name="Russ C."/>
            <person name="Tyler B."/>
            <person name="Panabieres F."/>
            <person name="Shan W."/>
            <person name="Tripathy S."/>
            <person name="Grunwald N."/>
            <person name="Machado M."/>
            <person name="Johnson C.S."/>
            <person name="Walker B."/>
            <person name="Young S."/>
            <person name="Zeng Q."/>
            <person name="Gargeya S."/>
            <person name="Fitzgerald M."/>
            <person name="Haas B."/>
            <person name="Abouelleil A."/>
            <person name="Allen A.W."/>
            <person name="Alvarado L."/>
            <person name="Arachchi H.M."/>
            <person name="Berlin A.M."/>
            <person name="Chapman S.B."/>
            <person name="Gainer-Dewar J."/>
            <person name="Goldberg J."/>
            <person name="Griggs A."/>
            <person name="Gujja S."/>
            <person name="Hansen M."/>
            <person name="Howarth C."/>
            <person name="Imamovic A."/>
            <person name="Ireland A."/>
            <person name="Larimer J."/>
            <person name="McCowan C."/>
            <person name="Murphy C."/>
            <person name="Pearson M."/>
            <person name="Poon T.W."/>
            <person name="Priest M."/>
            <person name="Roberts A."/>
            <person name="Saif S."/>
            <person name="Shea T."/>
            <person name="Sisk P."/>
            <person name="Sykes S."/>
            <person name="Wortman J."/>
            <person name="Nusbaum C."/>
            <person name="Birren B."/>
        </authorList>
    </citation>
    <scope>NUCLEOTIDE SEQUENCE [LARGE SCALE GENOMIC DNA]</scope>
    <source>
        <strain evidence="2 3">P1976</strain>
    </source>
</reference>
<sequence>HSVPVSGSSVSSVPTTPGRTSPPLKRDLAFLESSVTGSTVGPGRPRHGRHEWVQGRRRPPRGQEPIPAGGRLEHHSYSRPQTGFISGDAELWTTCPRHVLRSALQPSIYLRRRGGDGGRREQGGAADNVAKTTQAKVSATKLVAVRRSCATLAA</sequence>
<name>A0A081AG51_PHYNI</name>
<proteinExistence type="predicted"/>
<evidence type="ECO:0000256" key="1">
    <source>
        <dbReference type="SAM" id="MobiDB-lite"/>
    </source>
</evidence>
<evidence type="ECO:0000313" key="2">
    <source>
        <dbReference type="EMBL" id="ETO77862.1"/>
    </source>
</evidence>
<protein>
    <submittedName>
        <fullName evidence="2">Uncharacterized protein</fullName>
    </submittedName>
</protein>
<comment type="caution">
    <text evidence="2">The sequence shown here is derived from an EMBL/GenBank/DDBJ whole genome shotgun (WGS) entry which is preliminary data.</text>
</comment>